<keyword evidence="1" id="KW-1133">Transmembrane helix</keyword>
<evidence type="ECO:0000313" key="3">
    <source>
        <dbReference type="Proteomes" id="UP000199663"/>
    </source>
</evidence>
<keyword evidence="1" id="KW-0472">Membrane</keyword>
<accession>A0A1H3S2J9</accession>
<evidence type="ECO:0000256" key="1">
    <source>
        <dbReference type="SAM" id="Phobius"/>
    </source>
</evidence>
<name>A0A1H3S2J9_9BACT</name>
<proteinExistence type="predicted"/>
<evidence type="ECO:0000313" key="2">
    <source>
        <dbReference type="EMBL" id="SDZ31795.1"/>
    </source>
</evidence>
<feature type="transmembrane region" description="Helical" evidence="1">
    <location>
        <begin position="30"/>
        <end position="51"/>
    </location>
</feature>
<gene>
    <name evidence="2" type="ORF">SAMN05444412_11038</name>
</gene>
<keyword evidence="1" id="KW-0812">Transmembrane</keyword>
<protein>
    <submittedName>
        <fullName evidence="2">Uncharacterized protein</fullName>
    </submittedName>
</protein>
<keyword evidence="3" id="KW-1185">Reference proteome</keyword>
<dbReference type="Proteomes" id="UP000199663">
    <property type="component" value="Unassembled WGS sequence"/>
</dbReference>
<sequence>MAKAKTNTGFNRMLSLLELHIRRIGRRSGILRLAQFFAAGVDFFLLFPGLAEKTSIHLTIQDHWIVK</sequence>
<reference evidence="2 3" key="1">
    <citation type="submission" date="2016-10" db="EMBL/GenBank/DDBJ databases">
        <authorList>
            <person name="Varghese N."/>
            <person name="Submissions S."/>
        </authorList>
    </citation>
    <scope>NUCLEOTIDE SEQUENCE [LARGE SCALE GENOMIC DNA]</scope>
    <source>
        <strain evidence="2 3">DSM 17997</strain>
    </source>
</reference>
<dbReference type="EMBL" id="FNQC01000010">
    <property type="protein sequence ID" value="SDZ31795.1"/>
    <property type="molecule type" value="Genomic_DNA"/>
</dbReference>
<organism evidence="2 3">
    <name type="scientific">Rhodonellum ikkaensis</name>
    <dbReference type="NCBI Taxonomy" id="336829"/>
    <lineage>
        <taxon>Bacteria</taxon>
        <taxon>Pseudomonadati</taxon>
        <taxon>Bacteroidota</taxon>
        <taxon>Cytophagia</taxon>
        <taxon>Cytophagales</taxon>
        <taxon>Cytophagaceae</taxon>
        <taxon>Rhodonellum</taxon>
    </lineage>
</organism>
<comment type="caution">
    <text evidence="2">The sequence shown here is derived from an EMBL/GenBank/DDBJ whole genome shotgun (WGS) entry which is preliminary data.</text>
</comment>